<dbReference type="InterPro" id="IPR032728">
    <property type="entry name" value="BBS1_N"/>
</dbReference>
<dbReference type="EnsemblProtists" id="Phyra96286">
    <property type="protein sequence ID" value="Phyra96286"/>
    <property type="gene ID" value="Phyra96286"/>
</dbReference>
<dbReference type="EMBL" id="DS566067">
    <property type="status" value="NOT_ANNOTATED_CDS"/>
    <property type="molecule type" value="Genomic_DNA"/>
</dbReference>
<dbReference type="GO" id="GO:1905515">
    <property type="term" value="P:non-motile cilium assembly"/>
    <property type="evidence" value="ECO:0000318"/>
    <property type="project" value="GO_Central"/>
</dbReference>
<dbReference type="VEuPathDB" id="FungiDB:KRP22_5858"/>
<dbReference type="Pfam" id="PF23304">
    <property type="entry name" value="GAE_BBS1"/>
    <property type="match status" value="1"/>
</dbReference>
<dbReference type="eggNOG" id="ENOG502QS2X">
    <property type="taxonomic scope" value="Eukaryota"/>
</dbReference>
<feature type="region of interest" description="Disordered" evidence="1">
    <location>
        <begin position="992"/>
        <end position="1048"/>
    </location>
</feature>
<dbReference type="GO" id="GO:0034464">
    <property type="term" value="C:BBSome"/>
    <property type="evidence" value="ECO:0000318"/>
    <property type="project" value="GO_Central"/>
</dbReference>
<dbReference type="OMA" id="KELHYAN"/>
<feature type="domain" description="Bardet-Biedl syndrome 1 N-terminal" evidence="2">
    <location>
        <begin position="348"/>
        <end position="588"/>
    </location>
</feature>
<dbReference type="VEuPathDB" id="FungiDB:KRP22_5857"/>
<reference evidence="5" key="1">
    <citation type="journal article" date="2006" name="Science">
        <title>Phytophthora genome sequences uncover evolutionary origins and mechanisms of pathogenesis.</title>
        <authorList>
            <person name="Tyler B.M."/>
            <person name="Tripathy S."/>
            <person name="Zhang X."/>
            <person name="Dehal P."/>
            <person name="Jiang R.H."/>
            <person name="Aerts A."/>
            <person name="Arredondo F.D."/>
            <person name="Baxter L."/>
            <person name="Bensasson D."/>
            <person name="Beynon J.L."/>
            <person name="Chapman J."/>
            <person name="Damasceno C.M."/>
            <person name="Dorrance A.E."/>
            <person name="Dou D."/>
            <person name="Dickerman A.W."/>
            <person name="Dubchak I.L."/>
            <person name="Garbelotto M."/>
            <person name="Gijzen M."/>
            <person name="Gordon S.G."/>
            <person name="Govers F."/>
            <person name="Grunwald N.J."/>
            <person name="Huang W."/>
            <person name="Ivors K.L."/>
            <person name="Jones R.W."/>
            <person name="Kamoun S."/>
            <person name="Krampis K."/>
            <person name="Lamour K.H."/>
            <person name="Lee M.K."/>
            <person name="McDonald W.H."/>
            <person name="Medina M."/>
            <person name="Meijer H.J."/>
            <person name="Nordberg E.K."/>
            <person name="Maclean D.J."/>
            <person name="Ospina-Giraldo M.D."/>
            <person name="Morris P.F."/>
            <person name="Phuntumart V."/>
            <person name="Putnam N.H."/>
            <person name="Rash S."/>
            <person name="Rose J.K."/>
            <person name="Sakihama Y."/>
            <person name="Salamov A.A."/>
            <person name="Savidor A."/>
            <person name="Scheuring C.F."/>
            <person name="Smith B.M."/>
            <person name="Sobral B.W."/>
            <person name="Terry A."/>
            <person name="Torto-Alalibo T.A."/>
            <person name="Win J."/>
            <person name="Xu Z."/>
            <person name="Zhang H."/>
            <person name="Grigoriev I.V."/>
            <person name="Rokhsar D.S."/>
            <person name="Boore J.L."/>
        </authorList>
    </citation>
    <scope>NUCLEOTIDE SEQUENCE [LARGE SCALE GENOMIC DNA]</scope>
    <source>
        <strain evidence="5">Pr102</strain>
    </source>
</reference>
<dbReference type="Gene3D" id="1.20.1280.50">
    <property type="match status" value="1"/>
</dbReference>
<feature type="compositionally biased region" description="Polar residues" evidence="1">
    <location>
        <begin position="1197"/>
        <end position="1214"/>
    </location>
</feature>
<proteinExistence type="predicted"/>
<feature type="region of interest" description="Disordered" evidence="1">
    <location>
        <begin position="1135"/>
        <end position="1218"/>
    </location>
</feature>
<dbReference type="Pfam" id="PF14779">
    <property type="entry name" value="BBS1"/>
    <property type="match status" value="1"/>
</dbReference>
<dbReference type="VEuPathDB" id="FungiDB:KRP23_6491"/>
<dbReference type="InterPro" id="IPR036047">
    <property type="entry name" value="F-box-like_dom_sf"/>
</dbReference>
<dbReference type="VEuPathDB" id="FungiDB:KRP23_6489"/>
<organism evidence="4 5">
    <name type="scientific">Phytophthora ramorum</name>
    <name type="common">Sudden oak death agent</name>
    <dbReference type="NCBI Taxonomy" id="164328"/>
    <lineage>
        <taxon>Eukaryota</taxon>
        <taxon>Sar</taxon>
        <taxon>Stramenopiles</taxon>
        <taxon>Oomycota</taxon>
        <taxon>Peronosporomycetes</taxon>
        <taxon>Peronosporales</taxon>
        <taxon>Peronosporaceae</taxon>
        <taxon>Phytophthora</taxon>
    </lineage>
</organism>
<dbReference type="PANTHER" id="PTHR20870:SF0">
    <property type="entry name" value="BARDET-BIEDL SYNDROME 1 PROTEIN"/>
    <property type="match status" value="1"/>
</dbReference>
<feature type="domain" description="Bardet-Biedl syndrome 1 protein GAE" evidence="3">
    <location>
        <begin position="798"/>
        <end position="892"/>
    </location>
</feature>
<feature type="compositionally biased region" description="Basic and acidic residues" evidence="1">
    <location>
        <begin position="992"/>
        <end position="1029"/>
    </location>
</feature>
<dbReference type="VEuPathDB" id="FungiDB:KRP23_6490"/>
<dbReference type="InterPro" id="IPR056419">
    <property type="entry name" value="GAE_BBS1"/>
</dbReference>
<dbReference type="STRING" id="164328.H3HDM8"/>
<keyword evidence="5" id="KW-1185">Reference proteome</keyword>
<protein>
    <submittedName>
        <fullName evidence="4">Uncharacterized protein</fullName>
    </submittedName>
</protein>
<dbReference type="GO" id="GO:0061512">
    <property type="term" value="P:protein localization to cilium"/>
    <property type="evidence" value="ECO:0000318"/>
    <property type="project" value="GO_Central"/>
</dbReference>
<accession>H3HDM8</accession>
<dbReference type="VEuPathDB" id="FungiDB:KRP22_5859"/>
<dbReference type="InterPro" id="IPR028784">
    <property type="entry name" value="BBS1"/>
</dbReference>
<dbReference type="GO" id="GO:0005930">
    <property type="term" value="C:axoneme"/>
    <property type="evidence" value="ECO:0000318"/>
    <property type="project" value="GO_Central"/>
</dbReference>
<evidence type="ECO:0000256" key="1">
    <source>
        <dbReference type="SAM" id="MobiDB-lite"/>
    </source>
</evidence>
<dbReference type="Proteomes" id="UP000005238">
    <property type="component" value="Unassembled WGS sequence"/>
</dbReference>
<reference evidence="4" key="2">
    <citation type="submission" date="2015-06" db="UniProtKB">
        <authorList>
            <consortium name="EnsemblProtists"/>
        </authorList>
    </citation>
    <scope>IDENTIFICATION</scope>
    <source>
        <strain evidence="4">Pr102</strain>
    </source>
</reference>
<dbReference type="HOGENOM" id="CLU_007236_0_0_1"/>
<dbReference type="AlphaFoldDB" id="H3HDM8"/>
<feature type="compositionally biased region" description="Polar residues" evidence="1">
    <location>
        <begin position="1159"/>
        <end position="1170"/>
    </location>
</feature>
<dbReference type="SUPFAM" id="SSF81383">
    <property type="entry name" value="F-box domain"/>
    <property type="match status" value="1"/>
</dbReference>
<evidence type="ECO:0000313" key="5">
    <source>
        <dbReference type="Proteomes" id="UP000005238"/>
    </source>
</evidence>
<dbReference type="InParanoid" id="H3HDM8"/>
<name>H3HDM8_PHYRM</name>
<feature type="compositionally biased region" description="Polar residues" evidence="1">
    <location>
        <begin position="1135"/>
        <end position="1149"/>
    </location>
</feature>
<evidence type="ECO:0000259" key="2">
    <source>
        <dbReference type="Pfam" id="PF14779"/>
    </source>
</evidence>
<feature type="compositionally biased region" description="Basic residues" evidence="1">
    <location>
        <begin position="1179"/>
        <end position="1191"/>
    </location>
</feature>
<evidence type="ECO:0000313" key="4">
    <source>
        <dbReference type="EnsemblProtists" id="Phyra96286"/>
    </source>
</evidence>
<dbReference type="GO" id="GO:0005815">
    <property type="term" value="C:microtubule organizing center"/>
    <property type="evidence" value="ECO:0000318"/>
    <property type="project" value="GO_Central"/>
</dbReference>
<dbReference type="GO" id="GO:0005119">
    <property type="term" value="F:smoothened binding"/>
    <property type="evidence" value="ECO:0000318"/>
    <property type="project" value="GO_Central"/>
</dbReference>
<evidence type="ECO:0000259" key="3">
    <source>
        <dbReference type="Pfam" id="PF23304"/>
    </source>
</evidence>
<sequence length="1237" mass="137557">MGGAEQTPGLADLMTDDLVHYVAGFLTPSDLISAIQVNSWWGVVCSNDVIWRRLCVARWLLPRPERLRRSTGTSSFYELFLYLDRARYLPRGKYTTKHQIVWGRGRDEGADVWMTVAHSSNCQVLSTADIAYIQLRVVVQNLRAQPLTVDLQELEVRMKGGSRGTIFGPIVEAAGRAKQLAPVVLAVNGVDVHPTLTSQLLELQMFDFAVLAVNVVCTGCEFEPDFLESCSALWVPIRRIGRCTSLSTCRCGLIPDSYHRGIIRVPVVDESVIWRHYDLVSNRFMVLDTRSVEDVDQFSNLLGSPVDHFSKRKRSISQPFTMSTTEDTEKDVPSVVDASAKKVSKSPWLSAYHNSVAGIKAGSSCMQLVDVYGDGDAKLVVADGDQRLKMYKGSSLHGEQAVLGVPSALSYFYSAIAVASGPFIFIYRNFRPHYKFTVPAIEIDAQETKLWEALAKCTIEVPDALAQLSTMRGLGIRLSERSRGLLAIDNIEEQAEYVSRFMDDPLVERSCVTCMTSINKNMDDKDAVSCLVVATEGCMVYVLDPQGTSLVQQIKVPGVPVEIVAVGLLDVECRLVITTRNGSVYMIKNGELLKSVIELESAACGLVQLEKSIVIASVSRKLTSYHLKGKKNWSLTMSDDIVALEAFSLRRTKDTRGVLVALRNGDVTLYNEKVKVCTLSTETLLTGMRFGQYGREEASLVLVQKSGALSLKILKRTASLDAISEAAGPPPEQDIPLNIPKKTTLYVEQTQRERDHATEMHRHFQRDLCKLRLTTARAYVKIIKDGQGPVSYSTGAAIRLNAQVQGIGPFFRIKLNVQNAGSKAVTDITVAFHYDHELYRVEQSLLLIPLVIPNVQYQYAVDVESISELGAADNVSIFVCGKESCVPLVSAVRRQRSRQNTLLSQLLAQADDKGVDIEDLMMQGGKFSILQPEKLVAAANKILKDYAGEATVRVAWTPKFKHRFGPRPVDIRAGKRASDRLAALLRQRREEGEKKVGEEKVADPRHLYQLAGERKRDENEAQDEGKPDEVAFGEDSDTNNEKQYDAEEESSDAALYLQLLDNLYLKAKAIQNMVMERSNTMREEYKELHYANQKEIGQLKKQCVKDLATIAEMQEQLKVVHDQFNFLTQEMKTLASPGNNVPSHLSDNPSDVKRKRTSPENAVNNSQPISPSGPESRKMVKKVKKVKKSKNGKKDTSIWSTLSKASQSSPTNFDSDLVAGLAKNKPPCKQKLRKSEF</sequence>
<dbReference type="PANTHER" id="PTHR20870">
    <property type="entry name" value="BARDET-BIEDL SYNDROME 1 PROTEIN"/>
    <property type="match status" value="1"/>
</dbReference>
<dbReference type="GO" id="GO:0005113">
    <property type="term" value="F:patched binding"/>
    <property type="evidence" value="ECO:0000318"/>
    <property type="project" value="GO_Central"/>
</dbReference>